<dbReference type="Gene3D" id="3.30.70.120">
    <property type="match status" value="1"/>
</dbReference>
<proteinExistence type="predicted"/>
<organism evidence="1 2">
    <name type="scientific">Acidovorax carolinensis</name>
    <dbReference type="NCBI Taxonomy" id="553814"/>
    <lineage>
        <taxon>Bacteria</taxon>
        <taxon>Pseudomonadati</taxon>
        <taxon>Pseudomonadota</taxon>
        <taxon>Betaproteobacteria</taxon>
        <taxon>Burkholderiales</taxon>
        <taxon>Comamonadaceae</taxon>
        <taxon>Acidovorax</taxon>
    </lineage>
</organism>
<gene>
    <name evidence="1" type="ORF">CBP34_09440</name>
</gene>
<evidence type="ECO:0000313" key="2">
    <source>
        <dbReference type="Proteomes" id="UP000194432"/>
    </source>
</evidence>
<evidence type="ECO:0008006" key="3">
    <source>
        <dbReference type="Google" id="ProtNLM"/>
    </source>
</evidence>
<dbReference type="KEGG" id="acin:CBP34_09440"/>
<dbReference type="RefSeq" id="WP_094097868.1">
    <property type="nucleotide sequence ID" value="NZ_CP021361.1"/>
</dbReference>
<name>A0A240U1X8_9BURK</name>
<dbReference type="InterPro" id="IPR021634">
    <property type="entry name" value="DUF3240"/>
</dbReference>
<dbReference type="AlphaFoldDB" id="A0A240U1X8"/>
<keyword evidence="2" id="KW-1185">Reference proteome</keyword>
<dbReference type="InterPro" id="IPR015867">
    <property type="entry name" value="N-reg_PII/ATP_PRibTrfase_C"/>
</dbReference>
<protein>
    <recommendedName>
        <fullName evidence="3">DUF3240 domain-containing protein</fullName>
    </recommendedName>
</protein>
<accession>A0A240U1X8</accession>
<dbReference type="EMBL" id="CP021361">
    <property type="protein sequence ID" value="ART51832.1"/>
    <property type="molecule type" value="Genomic_DNA"/>
</dbReference>
<dbReference type="Proteomes" id="UP000194432">
    <property type="component" value="Chromosome 1"/>
</dbReference>
<reference evidence="1 2" key="1">
    <citation type="submission" date="2017-05" db="EMBL/GenBank/DDBJ databases">
        <title>Polyphasic characterization of four soil-derived phenanthrene-degrading Acidovorax strains and proposal of Acidovorax phenanthrenivorans sp. nov.</title>
        <authorList>
            <person name="Singleton D.R."/>
            <person name="Lee J."/>
            <person name="Dickey A.N."/>
            <person name="Stroud A."/>
            <person name="Scholl E.H."/>
            <person name="Wright F.A."/>
            <person name="Aitken M.D."/>
        </authorList>
    </citation>
    <scope>NUCLEOTIDE SEQUENCE [LARGE SCALE GENOMIC DNA]</scope>
    <source>
        <strain evidence="1">NA3</strain>
    </source>
</reference>
<evidence type="ECO:0000313" key="1">
    <source>
        <dbReference type="EMBL" id="ART51832.1"/>
    </source>
</evidence>
<sequence length="100" mass="10783">MSKYCLSLVCPPTAAEALLDLLLESEDSDVFTSSHVHSHSASHAGLSTREQVMGRSQAVLVQVLMGEDALSALIERIRKNFAGVGIRYWASPVAIDGEIK</sequence>
<dbReference type="Pfam" id="PF11582">
    <property type="entry name" value="DUF3240"/>
    <property type="match status" value="1"/>
</dbReference>